<protein>
    <submittedName>
        <fullName evidence="1">Uncharacterized protein</fullName>
    </submittedName>
</protein>
<keyword evidence="2" id="KW-1185">Reference proteome</keyword>
<dbReference type="Proteomes" id="UP000070565">
    <property type="component" value="Unassembled WGS sequence"/>
</dbReference>
<dbReference type="AlphaFoldDB" id="A0A133VA31"/>
<dbReference type="EMBL" id="LHXZ01000020">
    <property type="protein sequence ID" value="KXB03303.1"/>
    <property type="molecule type" value="Genomic_DNA"/>
</dbReference>
<comment type="caution">
    <text evidence="1">The sequence shown here is derived from an EMBL/GenBank/DDBJ whole genome shotgun (WGS) entry which is preliminary data.</text>
</comment>
<gene>
    <name evidence="1" type="ORF">AKJ45_01970</name>
</gene>
<accession>A0A133VA31</accession>
<evidence type="ECO:0000313" key="1">
    <source>
        <dbReference type="EMBL" id="KXB03303.1"/>
    </source>
</evidence>
<sequence length="168" mass="20095">MTSNYITYCSAKKRESGKWTPDKLYISQRIDRFVERCKDKSLDWAIFSALYGFFFPQQKKSAYDVTMKTDYDYWLGVAVIRNKEKLSRVESEKHLSQLIRKIKQQAKDRDIDRIFFYGPSPMMMRCYLEVLHYAFDDCSVVHGWKELQQHIEEDSNVIKVIHKISDIR</sequence>
<reference evidence="1 2" key="1">
    <citation type="journal article" date="2016" name="Sci. Rep.">
        <title>Metabolic traits of an uncultured archaeal lineage -MSBL1- from brine pools of the Red Sea.</title>
        <authorList>
            <person name="Mwirichia R."/>
            <person name="Alam I."/>
            <person name="Rashid M."/>
            <person name="Vinu M."/>
            <person name="Ba-Alawi W."/>
            <person name="Anthony Kamau A."/>
            <person name="Kamanda Ngugi D."/>
            <person name="Goker M."/>
            <person name="Klenk H.P."/>
            <person name="Bajic V."/>
            <person name="Stingl U."/>
        </authorList>
    </citation>
    <scope>NUCLEOTIDE SEQUENCE [LARGE SCALE GENOMIC DNA]</scope>
    <source>
        <strain evidence="1">SCGC-AAA261F19</strain>
    </source>
</reference>
<organism evidence="1 2">
    <name type="scientific">candidate division MSBL1 archaeon SCGC-AAA261F19</name>
    <dbReference type="NCBI Taxonomy" id="1698275"/>
    <lineage>
        <taxon>Archaea</taxon>
        <taxon>Methanobacteriati</taxon>
        <taxon>Methanobacteriota</taxon>
        <taxon>candidate division MSBL1</taxon>
    </lineage>
</organism>
<name>A0A133VA31_9EURY</name>
<proteinExistence type="predicted"/>
<evidence type="ECO:0000313" key="2">
    <source>
        <dbReference type="Proteomes" id="UP000070565"/>
    </source>
</evidence>